<dbReference type="InterPro" id="IPR051218">
    <property type="entry name" value="Sec_MonoDiacylglyc_Lipase"/>
</dbReference>
<gene>
    <name evidence="3" type="ORF">TTHERM_01106040</name>
</gene>
<dbReference type="RefSeq" id="XP_001030265.1">
    <property type="nucleotide sequence ID" value="XM_001030265.1"/>
</dbReference>
<dbReference type="KEGG" id="tet:TTHERM_01106040"/>
<dbReference type="InterPro" id="IPR029058">
    <property type="entry name" value="AB_hydrolase_fold"/>
</dbReference>
<dbReference type="Pfam" id="PF01764">
    <property type="entry name" value="Lipase_3"/>
    <property type="match status" value="1"/>
</dbReference>
<dbReference type="eggNOG" id="KOG4569">
    <property type="taxonomic scope" value="Eukaryota"/>
</dbReference>
<reference evidence="4" key="1">
    <citation type="journal article" date="2006" name="PLoS Biol.">
        <title>Macronuclear genome sequence of the ciliate Tetrahymena thermophila, a model eukaryote.</title>
        <authorList>
            <person name="Eisen J.A."/>
            <person name="Coyne R.S."/>
            <person name="Wu M."/>
            <person name="Wu D."/>
            <person name="Thiagarajan M."/>
            <person name="Wortman J.R."/>
            <person name="Badger J.H."/>
            <person name="Ren Q."/>
            <person name="Amedeo P."/>
            <person name="Jones K.M."/>
            <person name="Tallon L.J."/>
            <person name="Delcher A.L."/>
            <person name="Salzberg S.L."/>
            <person name="Silva J.C."/>
            <person name="Haas B.J."/>
            <person name="Majoros W.H."/>
            <person name="Farzad M."/>
            <person name="Carlton J.M."/>
            <person name="Smith R.K. Jr."/>
            <person name="Garg J."/>
            <person name="Pearlman R.E."/>
            <person name="Karrer K.M."/>
            <person name="Sun L."/>
            <person name="Manning G."/>
            <person name="Elde N.C."/>
            <person name="Turkewitz A.P."/>
            <person name="Asai D.J."/>
            <person name="Wilkes D.E."/>
            <person name="Wang Y."/>
            <person name="Cai H."/>
            <person name="Collins K."/>
            <person name="Stewart B.A."/>
            <person name="Lee S.R."/>
            <person name="Wilamowska K."/>
            <person name="Weinberg Z."/>
            <person name="Ruzzo W.L."/>
            <person name="Wloga D."/>
            <person name="Gaertig J."/>
            <person name="Frankel J."/>
            <person name="Tsao C.-C."/>
            <person name="Gorovsky M.A."/>
            <person name="Keeling P.J."/>
            <person name="Waller R.F."/>
            <person name="Patron N.J."/>
            <person name="Cherry J.M."/>
            <person name="Stover N.A."/>
            <person name="Krieger C.J."/>
            <person name="del Toro C."/>
            <person name="Ryder H.F."/>
            <person name="Williamson S.C."/>
            <person name="Barbeau R.A."/>
            <person name="Hamilton E.P."/>
            <person name="Orias E."/>
        </authorList>
    </citation>
    <scope>NUCLEOTIDE SEQUENCE [LARGE SCALE GENOMIC DNA]</scope>
    <source>
        <strain evidence="4">SB210</strain>
    </source>
</reference>
<protein>
    <submittedName>
        <fullName evidence="3">Lipase family protein</fullName>
    </submittedName>
</protein>
<dbReference type="GeneID" id="7841167"/>
<sequence length="290" mass="33532">MKKQLIIFIALCVIANCQIFNYDEEVAKDLAGFAIIAYCNNNGVFNNNCGPPCQRSPKGYLDYYFLKSQKMDIQGIIGYAPDHNAIILTFRGTMIQYFGNIIRDVQLDKVSFPICQVSNCQVHQGFFDSFNDLKDQLKYQLKIYQNKYPQAKIYITGHSLGAAIATIAVPYVYQWIGNKQIDAVYTFESPRVGNKAFSDWFTQQNFAFLYGRITHDQDPVVQYPTSWWPLYYYHTYQEIYYSDFSKPYNLCYNPEDTKCGAQQNYFALDINDHMNLFGWSLSQAGSLCQV</sequence>
<evidence type="ECO:0000259" key="2">
    <source>
        <dbReference type="Pfam" id="PF01764"/>
    </source>
</evidence>
<feature type="domain" description="Fungal lipase-type" evidence="2">
    <location>
        <begin position="88"/>
        <end position="225"/>
    </location>
</feature>
<dbReference type="AlphaFoldDB" id="Q22BF3"/>
<dbReference type="Gene3D" id="3.40.50.1820">
    <property type="entry name" value="alpha/beta hydrolase"/>
    <property type="match status" value="1"/>
</dbReference>
<dbReference type="ESTHER" id="tetts-q22bf3">
    <property type="family name" value="Lipase_3"/>
</dbReference>
<organism evidence="3 4">
    <name type="scientific">Tetrahymena thermophila (strain SB210)</name>
    <dbReference type="NCBI Taxonomy" id="312017"/>
    <lineage>
        <taxon>Eukaryota</taxon>
        <taxon>Sar</taxon>
        <taxon>Alveolata</taxon>
        <taxon>Ciliophora</taxon>
        <taxon>Intramacronucleata</taxon>
        <taxon>Oligohymenophorea</taxon>
        <taxon>Hymenostomatida</taxon>
        <taxon>Tetrahymenina</taxon>
        <taxon>Tetrahymenidae</taxon>
        <taxon>Tetrahymena</taxon>
    </lineage>
</organism>
<dbReference type="GO" id="GO:0006629">
    <property type="term" value="P:lipid metabolic process"/>
    <property type="evidence" value="ECO:0007669"/>
    <property type="project" value="InterPro"/>
</dbReference>
<dbReference type="InParanoid" id="Q22BF3"/>
<evidence type="ECO:0000313" key="4">
    <source>
        <dbReference type="Proteomes" id="UP000009168"/>
    </source>
</evidence>
<evidence type="ECO:0000313" key="3">
    <source>
        <dbReference type="EMBL" id="EAR82602.1"/>
    </source>
</evidence>
<accession>Q22BF3</accession>
<dbReference type="Proteomes" id="UP000009168">
    <property type="component" value="Unassembled WGS sequence"/>
</dbReference>
<dbReference type="InterPro" id="IPR002921">
    <property type="entry name" value="Fungal_lipase-type"/>
</dbReference>
<keyword evidence="1" id="KW-0732">Signal</keyword>
<name>Q22BF3_TETTS</name>
<dbReference type="PANTHER" id="PTHR45856">
    <property type="entry name" value="ALPHA/BETA-HYDROLASES SUPERFAMILY PROTEIN"/>
    <property type="match status" value="1"/>
</dbReference>
<dbReference type="SUPFAM" id="SSF53474">
    <property type="entry name" value="alpha/beta-Hydrolases"/>
    <property type="match status" value="1"/>
</dbReference>
<dbReference type="EMBL" id="GG662519">
    <property type="protein sequence ID" value="EAR82602.1"/>
    <property type="molecule type" value="Genomic_DNA"/>
</dbReference>
<feature type="signal peptide" evidence="1">
    <location>
        <begin position="1"/>
        <end position="17"/>
    </location>
</feature>
<proteinExistence type="predicted"/>
<dbReference type="OrthoDB" id="438440at2759"/>
<dbReference type="HOGENOM" id="CLU_032957_5_0_1"/>
<keyword evidence="4" id="KW-1185">Reference proteome</keyword>
<dbReference type="PANTHER" id="PTHR45856:SF25">
    <property type="entry name" value="FUNGAL LIPASE-LIKE DOMAIN-CONTAINING PROTEIN"/>
    <property type="match status" value="1"/>
</dbReference>
<evidence type="ECO:0000256" key="1">
    <source>
        <dbReference type="SAM" id="SignalP"/>
    </source>
</evidence>
<dbReference type="CDD" id="cd00519">
    <property type="entry name" value="Lipase_3"/>
    <property type="match status" value="1"/>
</dbReference>
<feature type="chain" id="PRO_5004200829" evidence="1">
    <location>
        <begin position="18"/>
        <end position="290"/>
    </location>
</feature>